<proteinExistence type="predicted"/>
<keyword evidence="1" id="KW-0472">Membrane</keyword>
<dbReference type="Gene3D" id="3.40.50.360">
    <property type="match status" value="1"/>
</dbReference>
<dbReference type="RefSeq" id="WP_109720750.1">
    <property type="nucleotide sequence ID" value="NZ_QEQK01000010.1"/>
</dbReference>
<keyword evidence="1" id="KW-0812">Transmembrane</keyword>
<evidence type="ECO:0000313" key="3">
    <source>
        <dbReference type="Proteomes" id="UP000251800"/>
    </source>
</evidence>
<name>A0A363UJA4_9GAMM</name>
<keyword evidence="1" id="KW-1133">Transmembrane helix</keyword>
<dbReference type="EMBL" id="QEQK01000010">
    <property type="protein sequence ID" value="PWN55512.1"/>
    <property type="molecule type" value="Genomic_DNA"/>
</dbReference>
<dbReference type="SUPFAM" id="SSF52218">
    <property type="entry name" value="Flavoproteins"/>
    <property type="match status" value="1"/>
</dbReference>
<organism evidence="2 3">
    <name type="scientific">Abyssibacter profundi</name>
    <dbReference type="NCBI Taxonomy" id="2182787"/>
    <lineage>
        <taxon>Bacteria</taxon>
        <taxon>Pseudomonadati</taxon>
        <taxon>Pseudomonadota</taxon>
        <taxon>Gammaproteobacteria</taxon>
        <taxon>Chromatiales</taxon>
        <taxon>Oceanococcaceae</taxon>
        <taxon>Abyssibacter</taxon>
    </lineage>
</organism>
<dbReference type="AlphaFoldDB" id="A0A363UJA4"/>
<sequence>MAADTVRRSILLVHFSQSGQTRAVADALTAPLRDAGHAIDELELAALEPAPWPWPFWQFLDSFPETVAQSPVNLQPWSCATSYDLVILAYPVWFLSPAPAIASWLRSPQARQLLAKTPVVTVTTCRNMWVEAHRDVLELLRAADARPTDHLALTDPGPALATFITTPRWVLTGRREAFWGLPRAGLTEEQIQGVSRYGLRIRQALEDTQWQAGRSMLEGTDALRVDPALAGSERIGKRSFRIWGRLLRACGAPGTPLRRVVLVAYMAFLLLMIMTVVPVSLLLRRLLARLAPQRVQAAAAELERQPGATAS</sequence>
<evidence type="ECO:0000256" key="1">
    <source>
        <dbReference type="SAM" id="Phobius"/>
    </source>
</evidence>
<gene>
    <name evidence="2" type="ORF">DEH80_12020</name>
</gene>
<reference evidence="2 3" key="1">
    <citation type="submission" date="2018-05" db="EMBL/GenBank/DDBJ databases">
        <title>Abyssibacter profundi OUC007T gen. nov., sp. nov, a marine bacterium isolated from seawater of the Mariana Trench.</title>
        <authorList>
            <person name="Zhou S."/>
        </authorList>
    </citation>
    <scope>NUCLEOTIDE SEQUENCE [LARGE SCALE GENOMIC DNA]</scope>
    <source>
        <strain evidence="2 3">OUC007</strain>
    </source>
</reference>
<protein>
    <submittedName>
        <fullName evidence="2">Dialkylrecorsinol condensing enzyme</fullName>
    </submittedName>
</protein>
<dbReference type="OrthoDB" id="4547866at2"/>
<accession>A0A363UJA4</accession>
<evidence type="ECO:0000313" key="2">
    <source>
        <dbReference type="EMBL" id="PWN55512.1"/>
    </source>
</evidence>
<dbReference type="Proteomes" id="UP000251800">
    <property type="component" value="Unassembled WGS sequence"/>
</dbReference>
<keyword evidence="3" id="KW-1185">Reference proteome</keyword>
<comment type="caution">
    <text evidence="2">The sequence shown here is derived from an EMBL/GenBank/DDBJ whole genome shotgun (WGS) entry which is preliminary data.</text>
</comment>
<feature type="transmembrane region" description="Helical" evidence="1">
    <location>
        <begin position="262"/>
        <end position="283"/>
    </location>
</feature>
<dbReference type="InterPro" id="IPR029039">
    <property type="entry name" value="Flavoprotein-like_sf"/>
</dbReference>